<dbReference type="Gene3D" id="3.30.70.670">
    <property type="entry name" value="Formiminotransferase, C-terminal subdomain"/>
    <property type="match status" value="1"/>
</dbReference>
<protein>
    <recommendedName>
        <fullName evidence="3">glutamate formimidoyltransferase</fullName>
        <ecNumber evidence="3">2.1.2.5</ecNumber>
    </recommendedName>
</protein>
<dbReference type="GO" id="GO:0019557">
    <property type="term" value="P:L-histidine catabolic process to glutamate and formate"/>
    <property type="evidence" value="ECO:0007669"/>
    <property type="project" value="UniProtKB-UniPathway"/>
</dbReference>
<accession>A0A075GHU2</accession>
<evidence type="ECO:0000259" key="9">
    <source>
        <dbReference type="SMART" id="SM01222"/>
    </source>
</evidence>
<dbReference type="PANTHER" id="PTHR12234:SF0">
    <property type="entry name" value="FORMIMIDOYLTRANSFERASE-CYCLODEAMINASE"/>
    <property type="match status" value="1"/>
</dbReference>
<proteinExistence type="predicted"/>
<organism evidence="10">
    <name type="scientific">uncultured marine group II/III euryarchaeote KM3_149_A03</name>
    <dbReference type="NCBI Taxonomy" id="1457884"/>
    <lineage>
        <taxon>Archaea</taxon>
        <taxon>Methanobacteriati</taxon>
        <taxon>Methanobacteriota</taxon>
        <taxon>environmental samples</taxon>
    </lineage>
</organism>
<dbReference type="GO" id="GO:0019556">
    <property type="term" value="P:L-histidine catabolic process to glutamate and formamide"/>
    <property type="evidence" value="ECO:0007669"/>
    <property type="project" value="UniProtKB-UniPathway"/>
</dbReference>
<dbReference type="GO" id="GO:0005542">
    <property type="term" value="F:folic acid binding"/>
    <property type="evidence" value="ECO:0007669"/>
    <property type="project" value="UniProtKB-KW"/>
</dbReference>
<evidence type="ECO:0000313" key="10">
    <source>
        <dbReference type="EMBL" id="AIF01472.1"/>
    </source>
</evidence>
<comment type="subcellular location">
    <subcellularLocation>
        <location evidence="1">Cytoplasm</location>
    </subcellularLocation>
</comment>
<dbReference type="UniPathway" id="UPA00379">
    <property type="reaction ID" value="UER00555"/>
</dbReference>
<gene>
    <name evidence="10" type="primary">FTCD</name>
</gene>
<keyword evidence="4" id="KW-0963">Cytoplasm</keyword>
<dbReference type="InterPro" id="IPR004227">
    <property type="entry name" value="Formiminotransferase_cat"/>
</dbReference>
<dbReference type="EMBL" id="KF900622">
    <property type="protein sequence ID" value="AIF01472.1"/>
    <property type="molecule type" value="Genomic_DNA"/>
</dbReference>
<evidence type="ECO:0000256" key="7">
    <source>
        <dbReference type="ARBA" id="ARBA00022954"/>
    </source>
</evidence>
<dbReference type="SMART" id="SM01221">
    <property type="entry name" value="FTCD"/>
    <property type="match status" value="1"/>
</dbReference>
<dbReference type="Pfam" id="PF02971">
    <property type="entry name" value="FTCD"/>
    <property type="match status" value="1"/>
</dbReference>
<dbReference type="InterPro" id="IPR037070">
    <property type="entry name" value="Formiminotransferase_C_sf"/>
</dbReference>
<dbReference type="GO" id="GO:0030409">
    <property type="term" value="F:glutamate formimidoyltransferase activity"/>
    <property type="evidence" value="ECO:0007669"/>
    <property type="project" value="UniProtKB-EC"/>
</dbReference>
<dbReference type="NCBIfam" id="TIGR02024">
    <property type="entry name" value="FtcD"/>
    <property type="match status" value="1"/>
</dbReference>
<evidence type="ECO:0000256" key="2">
    <source>
        <dbReference type="ARBA" id="ARBA00005082"/>
    </source>
</evidence>
<name>A0A075GHU2_9EURY</name>
<dbReference type="InterPro" id="IPR022384">
    <property type="entry name" value="FormiminoTrfase_cat_dom_sf"/>
</dbReference>
<evidence type="ECO:0000256" key="6">
    <source>
        <dbReference type="ARBA" id="ARBA00022808"/>
    </source>
</evidence>
<evidence type="ECO:0000259" key="8">
    <source>
        <dbReference type="SMART" id="SM01221"/>
    </source>
</evidence>
<dbReference type="Gene3D" id="3.30.990.10">
    <property type="entry name" value="Formiminotransferase, N-terminal subdomain"/>
    <property type="match status" value="1"/>
</dbReference>
<keyword evidence="7" id="KW-0290">Folate-binding</keyword>
<keyword evidence="5 10" id="KW-0808">Transferase</keyword>
<dbReference type="InterPro" id="IPR051623">
    <property type="entry name" value="FTCD"/>
</dbReference>
<evidence type="ECO:0000256" key="3">
    <source>
        <dbReference type="ARBA" id="ARBA00012252"/>
    </source>
</evidence>
<keyword evidence="6" id="KW-0369">Histidine metabolism</keyword>
<dbReference type="Pfam" id="PF07837">
    <property type="entry name" value="FTCD_N"/>
    <property type="match status" value="1"/>
</dbReference>
<evidence type="ECO:0000256" key="1">
    <source>
        <dbReference type="ARBA" id="ARBA00004496"/>
    </source>
</evidence>
<feature type="domain" description="Formiminotransferase C-terminal subdomain" evidence="8">
    <location>
        <begin position="182"/>
        <end position="340"/>
    </location>
</feature>
<feature type="domain" description="Formiminotransferase N-terminal subdomain" evidence="9">
    <location>
        <begin position="4"/>
        <end position="181"/>
    </location>
</feature>
<reference evidence="10" key="1">
    <citation type="journal article" date="2014" name="Genome Biol. Evol.">
        <title>Pangenome evidence for extensive interdomain horizontal transfer affecting lineage core and shell genes in uncultured planktonic thaumarchaeota and euryarchaeota.</title>
        <authorList>
            <person name="Deschamps P."/>
            <person name="Zivanovic Y."/>
            <person name="Moreira D."/>
            <person name="Rodriguez-Valera F."/>
            <person name="Lopez-Garcia P."/>
        </authorList>
    </citation>
    <scope>NUCLEOTIDE SEQUENCE</scope>
</reference>
<dbReference type="InterPro" id="IPR037064">
    <property type="entry name" value="Formiminotransferase_N_sf"/>
</dbReference>
<evidence type="ECO:0000256" key="5">
    <source>
        <dbReference type="ARBA" id="ARBA00022679"/>
    </source>
</evidence>
<evidence type="ECO:0000256" key="4">
    <source>
        <dbReference type="ARBA" id="ARBA00022490"/>
    </source>
</evidence>
<dbReference type="PANTHER" id="PTHR12234">
    <property type="entry name" value="FORMIMINOTRANSFERASE-CYCLODEAMINASE"/>
    <property type="match status" value="1"/>
</dbReference>
<dbReference type="InterPro" id="IPR013802">
    <property type="entry name" value="Formiminotransferase_C"/>
</dbReference>
<dbReference type="AlphaFoldDB" id="A0A075GHU2"/>
<comment type="pathway">
    <text evidence="2">Amino-acid degradation; L-histidine degradation into L-glutamate; L-glutamate from N-formimidoyl-L-glutamate (transferase route): step 1/1.</text>
</comment>
<dbReference type="EC" id="2.1.2.5" evidence="3"/>
<dbReference type="SUPFAM" id="SSF55116">
    <property type="entry name" value="Formiminotransferase domain of formiminotransferase-cyclodeaminase"/>
    <property type="match status" value="2"/>
</dbReference>
<sequence length="344" mass="36931">MSRRLVECVPNFSEGKDKGVIAKISAAIVAVEGVTLLDVDMGVDFHRTVVTMVGEPEPILKAALAATEVALDLIDMATHNGEHARMGAVDVVPFIPISGVSMEECIDLARRYGEIAGEQFGLPIYLYARAANSEQRVNLPDIRRGEYEGLREKILQPEWVPDFGPAEFKHTMGATATGARNILIAYNVNLDTDDKSAANRIAGKLRTSGVLKKDENGEKIIGTDGKPERIPGLFEALQGAGWMYDESTAQVSMNLLDHGKTGLHTVTEAIRIEADTLGLTTTAGELVGLVPLDAMTAAGRFYHESPESADEGSLVTAAIEGLQLSVLSPFIAEDRIIEFAAEGV</sequence>
<dbReference type="InterPro" id="IPR012886">
    <property type="entry name" value="Formiminotransferase_N"/>
</dbReference>
<dbReference type="SMART" id="SM01222">
    <property type="entry name" value="FTCD_N"/>
    <property type="match status" value="1"/>
</dbReference>
<dbReference type="GO" id="GO:0005737">
    <property type="term" value="C:cytoplasm"/>
    <property type="evidence" value="ECO:0007669"/>
    <property type="project" value="UniProtKB-SubCell"/>
</dbReference>